<comment type="similarity">
    <text evidence="2 10">Belongs to the DPM2 family.</text>
</comment>
<evidence type="ECO:0000256" key="2">
    <source>
        <dbReference type="ARBA" id="ARBA00005478"/>
    </source>
</evidence>
<comment type="caution">
    <text evidence="11">The sequence shown here is derived from an EMBL/GenBank/DDBJ whole genome shotgun (WGS) entry which is preliminary data.</text>
</comment>
<dbReference type="PANTHER" id="PTHR15039:SF11">
    <property type="entry name" value="DOLICHOL PHOSPHATE-MANNOSE BIOSYNTHESIS REGULATORY PROTEIN"/>
    <property type="match status" value="1"/>
</dbReference>
<evidence type="ECO:0000256" key="4">
    <source>
        <dbReference type="ARBA" id="ARBA00022692"/>
    </source>
</evidence>
<comment type="function">
    <text evidence="8">Regulates the biosynthesis of dolichol phosphate-mannose. Regulatory subunit of the dolichol-phosphate mannose (DPM) synthase complex; essential for the ER localization and stable expression of DPM1. Part of the glycosylphosphatidylinositol-N-acetylglucosaminyltransferase (GPI-GnT) complex that catalyzes the transfer of N-acetylglucosamine from UDP-N-acetylglucosamine to phosphatidylinositol and participates in the first step of GPI biosynthesis. May act by regulating the GPI-GNT complex.</text>
</comment>
<dbReference type="EMBL" id="JAHRIP010029011">
    <property type="protein sequence ID" value="MEQ2291349.1"/>
    <property type="molecule type" value="Genomic_DNA"/>
</dbReference>
<evidence type="ECO:0000256" key="5">
    <source>
        <dbReference type="ARBA" id="ARBA00022824"/>
    </source>
</evidence>
<gene>
    <name evidence="11" type="ORF">AMECASPLE_012586</name>
</gene>
<sequence>PFVDGDHVLHKYFLPREYSVILPGVAAVVLLLCIGAFTAVIIVQTHVAFSRGSPLSHQITSICGEQRNSTRGFRKDISYTWPDSVFNCDTFLERGIVQASAGNNLMLTLYR</sequence>
<feature type="transmembrane region" description="Helical" evidence="10">
    <location>
        <begin position="20"/>
        <end position="43"/>
    </location>
</feature>
<keyword evidence="5 10" id="KW-0256">Endoplasmic reticulum</keyword>
<protein>
    <recommendedName>
        <fullName evidence="3 10">Dolichol phosphate-mannose biosynthesis regulatory protein</fullName>
    </recommendedName>
</protein>
<name>A0ABV0YCH2_9TELE</name>
<evidence type="ECO:0000256" key="1">
    <source>
        <dbReference type="ARBA" id="ARBA00004477"/>
    </source>
</evidence>
<evidence type="ECO:0000256" key="10">
    <source>
        <dbReference type="RuleBase" id="RU365084"/>
    </source>
</evidence>
<evidence type="ECO:0000313" key="12">
    <source>
        <dbReference type="Proteomes" id="UP001469553"/>
    </source>
</evidence>
<feature type="non-terminal residue" evidence="11">
    <location>
        <position position="1"/>
    </location>
</feature>
<dbReference type="InterPro" id="IPR009914">
    <property type="entry name" value="DPM2"/>
</dbReference>
<reference evidence="11 12" key="1">
    <citation type="submission" date="2021-06" db="EMBL/GenBank/DDBJ databases">
        <authorList>
            <person name="Palmer J.M."/>
        </authorList>
    </citation>
    <scope>NUCLEOTIDE SEQUENCE [LARGE SCALE GENOMIC DNA]</scope>
    <source>
        <strain evidence="11 12">AS_MEX2019</strain>
        <tissue evidence="11">Muscle</tissue>
    </source>
</reference>
<comment type="caution">
    <text evidence="10">Lacks conserved residue(s) required for the propagation of feature annotation.</text>
</comment>
<comment type="pathway">
    <text evidence="10">Protein modification; protein glycosylation.</text>
</comment>
<comment type="subunit">
    <text evidence="9">Component of the dolichol-phosphate mannose (DPM) synthase complex composed of DPM1, DPM2 and DPM3; in the complex interacts directly with DPM3. Component of the glycosylphosphatidylinositol-N-acetylglucosaminyltransferase (GPI-GnT) complex composed at least by PIGA, PIGC, PIGH, PIGP, PIGQ, PIGY and DPM2. Interacts with PIGA, PIGC and PIGQ.</text>
</comment>
<keyword evidence="12" id="KW-1185">Reference proteome</keyword>
<dbReference type="PANTHER" id="PTHR15039">
    <property type="entry name" value="DOLICHOL PHOSPHATE-MANNOSE BIOSYNTHESIS REGULATORY PROTEIN"/>
    <property type="match status" value="1"/>
</dbReference>
<evidence type="ECO:0000256" key="3">
    <source>
        <dbReference type="ARBA" id="ARBA00018157"/>
    </source>
</evidence>
<evidence type="ECO:0000256" key="9">
    <source>
        <dbReference type="ARBA" id="ARBA00046896"/>
    </source>
</evidence>
<dbReference type="Pfam" id="PF07297">
    <property type="entry name" value="DPM2"/>
    <property type="match status" value="1"/>
</dbReference>
<accession>A0ABV0YCH2</accession>
<keyword evidence="6 10" id="KW-1133">Transmembrane helix</keyword>
<keyword evidence="7 10" id="KW-0472">Membrane</keyword>
<organism evidence="11 12">
    <name type="scientific">Ameca splendens</name>
    <dbReference type="NCBI Taxonomy" id="208324"/>
    <lineage>
        <taxon>Eukaryota</taxon>
        <taxon>Metazoa</taxon>
        <taxon>Chordata</taxon>
        <taxon>Craniata</taxon>
        <taxon>Vertebrata</taxon>
        <taxon>Euteleostomi</taxon>
        <taxon>Actinopterygii</taxon>
        <taxon>Neopterygii</taxon>
        <taxon>Teleostei</taxon>
        <taxon>Neoteleostei</taxon>
        <taxon>Acanthomorphata</taxon>
        <taxon>Ovalentaria</taxon>
        <taxon>Atherinomorphae</taxon>
        <taxon>Cyprinodontiformes</taxon>
        <taxon>Goodeidae</taxon>
        <taxon>Ameca</taxon>
    </lineage>
</organism>
<proteinExistence type="inferred from homology"/>
<comment type="function">
    <text evidence="10">Regulatory subunit of the dolichol-phosphate mannose (DPM) synthase complex; essential for the ER localization.</text>
</comment>
<keyword evidence="4 10" id="KW-0812">Transmembrane</keyword>
<dbReference type="Proteomes" id="UP001469553">
    <property type="component" value="Unassembled WGS sequence"/>
</dbReference>
<evidence type="ECO:0000313" key="11">
    <source>
        <dbReference type="EMBL" id="MEQ2291349.1"/>
    </source>
</evidence>
<comment type="subcellular location">
    <subcellularLocation>
        <location evidence="1 10">Endoplasmic reticulum membrane</location>
        <topology evidence="1 10">Multi-pass membrane protein</topology>
    </subcellularLocation>
</comment>
<evidence type="ECO:0000256" key="8">
    <source>
        <dbReference type="ARBA" id="ARBA00045174"/>
    </source>
</evidence>
<evidence type="ECO:0000256" key="7">
    <source>
        <dbReference type="ARBA" id="ARBA00023136"/>
    </source>
</evidence>
<evidence type="ECO:0000256" key="6">
    <source>
        <dbReference type="ARBA" id="ARBA00022989"/>
    </source>
</evidence>